<dbReference type="InterPro" id="IPR036390">
    <property type="entry name" value="WH_DNA-bd_sf"/>
</dbReference>
<dbReference type="PANTHER" id="PTHR38445:SF9">
    <property type="entry name" value="HTH-TYPE TRANSCRIPTIONAL REPRESSOR YTRA"/>
    <property type="match status" value="1"/>
</dbReference>
<dbReference type="SMART" id="SM00345">
    <property type="entry name" value="HTH_GNTR"/>
    <property type="match status" value="1"/>
</dbReference>
<accession>A0AAU8DRR7</accession>
<feature type="domain" description="HTH gntR-type" evidence="4">
    <location>
        <begin position="13"/>
        <end position="81"/>
    </location>
</feature>
<dbReference type="SUPFAM" id="SSF46785">
    <property type="entry name" value="Winged helix' DNA-binding domain"/>
    <property type="match status" value="1"/>
</dbReference>
<dbReference type="InterPro" id="IPR000524">
    <property type="entry name" value="Tscrpt_reg_HTH_GntR"/>
</dbReference>
<dbReference type="RefSeq" id="WP_353650611.1">
    <property type="nucleotide sequence ID" value="NZ_CP159218.1"/>
</dbReference>
<keyword evidence="2" id="KW-0238">DNA-binding</keyword>
<gene>
    <name evidence="5" type="ORF">ABLG96_06770</name>
</gene>
<dbReference type="GO" id="GO:0003700">
    <property type="term" value="F:DNA-binding transcription factor activity"/>
    <property type="evidence" value="ECO:0007669"/>
    <property type="project" value="InterPro"/>
</dbReference>
<keyword evidence="3" id="KW-0804">Transcription</keyword>
<dbReference type="Gene3D" id="1.10.10.10">
    <property type="entry name" value="Winged helix-like DNA-binding domain superfamily/Winged helix DNA-binding domain"/>
    <property type="match status" value="1"/>
</dbReference>
<dbReference type="AlphaFoldDB" id="A0AAU8DRR7"/>
<sequence length="128" mass="13534">MTAAVTVDLRSAVPVYEQIRSRIAGAIGSGVLAPTDRLPSVRALAADLGVAVNTVARAYTELEAAGLVHTRRRTGTVVAELTSPRVPAEIQDAARRYVGISRAAGLDEDVVLEIVRSAFRQFAPEPIA</sequence>
<dbReference type="PROSITE" id="PS50949">
    <property type="entry name" value="HTH_GNTR"/>
    <property type="match status" value="1"/>
</dbReference>
<name>A0AAU8DRR7_9ACTN</name>
<evidence type="ECO:0000256" key="1">
    <source>
        <dbReference type="ARBA" id="ARBA00023015"/>
    </source>
</evidence>
<evidence type="ECO:0000256" key="3">
    <source>
        <dbReference type="ARBA" id="ARBA00023163"/>
    </source>
</evidence>
<dbReference type="GO" id="GO:0003677">
    <property type="term" value="F:DNA binding"/>
    <property type="evidence" value="ECO:0007669"/>
    <property type="project" value="UniProtKB-KW"/>
</dbReference>
<evidence type="ECO:0000259" key="4">
    <source>
        <dbReference type="PROSITE" id="PS50949"/>
    </source>
</evidence>
<keyword evidence="1" id="KW-0805">Transcription regulation</keyword>
<protein>
    <submittedName>
        <fullName evidence="5">GntR family transcriptional regulator</fullName>
    </submittedName>
</protein>
<reference evidence="5" key="1">
    <citation type="submission" date="2024-05" db="EMBL/GenBank/DDBJ databases">
        <authorList>
            <person name="Cai S.Y."/>
            <person name="Jin L.M."/>
            <person name="Li H.R."/>
        </authorList>
    </citation>
    <scope>NUCLEOTIDE SEQUENCE</scope>
    <source>
        <strain evidence="5">A5-74</strain>
    </source>
</reference>
<organism evidence="5">
    <name type="scientific">Nakamurella sp. A5-74</name>
    <dbReference type="NCBI Taxonomy" id="3158264"/>
    <lineage>
        <taxon>Bacteria</taxon>
        <taxon>Bacillati</taxon>
        <taxon>Actinomycetota</taxon>
        <taxon>Actinomycetes</taxon>
        <taxon>Nakamurellales</taxon>
        <taxon>Nakamurellaceae</taxon>
        <taxon>Nakamurella</taxon>
    </lineage>
</organism>
<evidence type="ECO:0000313" key="5">
    <source>
        <dbReference type="EMBL" id="XCG65000.1"/>
    </source>
</evidence>
<dbReference type="EMBL" id="CP159218">
    <property type="protein sequence ID" value="XCG65000.1"/>
    <property type="molecule type" value="Genomic_DNA"/>
</dbReference>
<dbReference type="CDD" id="cd07377">
    <property type="entry name" value="WHTH_GntR"/>
    <property type="match status" value="1"/>
</dbReference>
<dbReference type="Pfam" id="PF00392">
    <property type="entry name" value="GntR"/>
    <property type="match status" value="1"/>
</dbReference>
<proteinExistence type="predicted"/>
<dbReference type="InterPro" id="IPR036388">
    <property type="entry name" value="WH-like_DNA-bd_sf"/>
</dbReference>
<evidence type="ECO:0000256" key="2">
    <source>
        <dbReference type="ARBA" id="ARBA00023125"/>
    </source>
</evidence>
<dbReference type="PANTHER" id="PTHR38445">
    <property type="entry name" value="HTH-TYPE TRANSCRIPTIONAL REPRESSOR YTRA"/>
    <property type="match status" value="1"/>
</dbReference>